<dbReference type="NCBIfam" id="NF006053">
    <property type="entry name" value="PRK08201.1"/>
    <property type="match status" value="1"/>
</dbReference>
<name>A0AA35CK08_9FIRM</name>
<proteinExistence type="predicted"/>
<evidence type="ECO:0000313" key="6">
    <source>
        <dbReference type="Proteomes" id="UP001163687"/>
    </source>
</evidence>
<keyword evidence="1" id="KW-0645">Protease</keyword>
<dbReference type="GO" id="GO:0008233">
    <property type="term" value="F:peptidase activity"/>
    <property type="evidence" value="ECO:0007669"/>
    <property type="project" value="UniProtKB-KW"/>
</dbReference>
<dbReference type="EMBL" id="AP025628">
    <property type="protein sequence ID" value="BDG60734.1"/>
    <property type="molecule type" value="Genomic_DNA"/>
</dbReference>
<dbReference type="Pfam" id="PF07687">
    <property type="entry name" value="M20_dimer"/>
    <property type="match status" value="1"/>
</dbReference>
<keyword evidence="2" id="KW-0479">Metal-binding</keyword>
<dbReference type="NCBIfam" id="NF006579">
    <property type="entry name" value="PRK09104.1"/>
    <property type="match status" value="1"/>
</dbReference>
<dbReference type="InterPro" id="IPR051458">
    <property type="entry name" value="Cyt/Met_Dipeptidase"/>
</dbReference>
<evidence type="ECO:0000256" key="3">
    <source>
        <dbReference type="ARBA" id="ARBA00022801"/>
    </source>
</evidence>
<feature type="domain" description="Peptidase M20 dimerisation" evidence="4">
    <location>
        <begin position="193"/>
        <end position="353"/>
    </location>
</feature>
<gene>
    <name evidence="5" type="ORF">caldi_18240</name>
</gene>
<dbReference type="KEGG" id="cmic:caldi_18240"/>
<sequence length="458" mass="50406">MSRYETYLREHRDRHLAELKDFLRIPSVSALSAHRPDVERAARWVADAMQAAGLEHVEVLPTGGHPVVYADWLHAPGRPTALVYGHYDVQPVDPEHLWVTPPFEPDVRDGKLYARGASDDKGQVFLHIKAVETLLRVDGALPLNLRFLVEGEEEIGSRHLPAFVEAHRDRLRADVAVISDTTFFARGVPAITTGLRGLAALEITVRGARGDLHSGLYGGAVQNPLHALVELLAGLRGPDGRIRVEGFYDRVRPVPEEERRQWAALPHDDARLVAELGVPALFGEAGYTTLERLWARPTLELNGVWGGFTGEGTKTVLPAEAHAKITCRLVPDQEPEEILDRLEAHLRTHLPPGVTLEVRREPGGARAVLTPHDHPAVQAARQALREAYGVEPVLVRMGGSIPVAETFATVLGLPVVLLGFGLPEENFHAPNEHFHLENFDGGLRTLCAYWPLLARGAL</sequence>
<protein>
    <submittedName>
        <fullName evidence="5">Peptidase M20</fullName>
    </submittedName>
</protein>
<dbReference type="PANTHER" id="PTHR43270:SF12">
    <property type="entry name" value="SUCCINYL-DIAMINOPIMELATE DESUCCINYLASE"/>
    <property type="match status" value="1"/>
</dbReference>
<evidence type="ECO:0000256" key="2">
    <source>
        <dbReference type="ARBA" id="ARBA00022723"/>
    </source>
</evidence>
<dbReference type="GO" id="GO:0006508">
    <property type="term" value="P:proteolysis"/>
    <property type="evidence" value="ECO:0007669"/>
    <property type="project" value="UniProtKB-KW"/>
</dbReference>
<evidence type="ECO:0000313" key="5">
    <source>
        <dbReference type="EMBL" id="BDG60734.1"/>
    </source>
</evidence>
<evidence type="ECO:0000259" key="4">
    <source>
        <dbReference type="Pfam" id="PF07687"/>
    </source>
</evidence>
<reference evidence="5" key="1">
    <citation type="submission" date="2022-03" db="EMBL/GenBank/DDBJ databases">
        <title>Complete genome sequence of Caldinitratiruptor microaerophilus.</title>
        <authorList>
            <person name="Mukaiyama R."/>
            <person name="Nishiyama T."/>
            <person name="Ueda K."/>
        </authorList>
    </citation>
    <scope>NUCLEOTIDE SEQUENCE</scope>
    <source>
        <strain evidence="5">JCM 16183</strain>
    </source>
</reference>
<dbReference type="GO" id="GO:0046872">
    <property type="term" value="F:metal ion binding"/>
    <property type="evidence" value="ECO:0007669"/>
    <property type="project" value="UniProtKB-KW"/>
</dbReference>
<dbReference type="NCBIfam" id="NF005914">
    <property type="entry name" value="PRK07907.1"/>
    <property type="match status" value="1"/>
</dbReference>
<dbReference type="Gene3D" id="3.30.70.360">
    <property type="match status" value="1"/>
</dbReference>
<dbReference type="PANTHER" id="PTHR43270">
    <property type="entry name" value="BETA-ALA-HIS DIPEPTIDASE"/>
    <property type="match status" value="1"/>
</dbReference>
<dbReference type="SUPFAM" id="SSF53187">
    <property type="entry name" value="Zn-dependent exopeptidases"/>
    <property type="match status" value="1"/>
</dbReference>
<keyword evidence="3" id="KW-0378">Hydrolase</keyword>
<accession>A0AA35CK08</accession>
<dbReference type="Gene3D" id="3.40.630.10">
    <property type="entry name" value="Zn peptidases"/>
    <property type="match status" value="1"/>
</dbReference>
<dbReference type="Pfam" id="PF01546">
    <property type="entry name" value="Peptidase_M20"/>
    <property type="match status" value="1"/>
</dbReference>
<keyword evidence="6" id="KW-1185">Reference proteome</keyword>
<dbReference type="CDD" id="cd05680">
    <property type="entry name" value="M20_dipept_like"/>
    <property type="match status" value="1"/>
</dbReference>
<evidence type="ECO:0000256" key="1">
    <source>
        <dbReference type="ARBA" id="ARBA00022670"/>
    </source>
</evidence>
<dbReference type="AlphaFoldDB" id="A0AA35CK08"/>
<dbReference type="Proteomes" id="UP001163687">
    <property type="component" value="Chromosome"/>
</dbReference>
<dbReference type="RefSeq" id="WP_264841434.1">
    <property type="nucleotide sequence ID" value="NZ_AP025628.1"/>
</dbReference>
<organism evidence="5 6">
    <name type="scientific">Caldinitratiruptor microaerophilus</name>
    <dbReference type="NCBI Taxonomy" id="671077"/>
    <lineage>
        <taxon>Bacteria</taxon>
        <taxon>Bacillati</taxon>
        <taxon>Bacillota</taxon>
        <taxon>Clostridia</taxon>
        <taxon>Eubacteriales</taxon>
        <taxon>Symbiobacteriaceae</taxon>
        <taxon>Caldinitratiruptor</taxon>
    </lineage>
</organism>
<dbReference type="InterPro" id="IPR002933">
    <property type="entry name" value="Peptidase_M20"/>
</dbReference>
<dbReference type="InterPro" id="IPR011650">
    <property type="entry name" value="Peptidase_M20_dimer"/>
</dbReference>